<keyword evidence="7" id="KW-0243">Dynein</keyword>
<keyword evidence="5" id="KW-0493">Microtubule</keyword>
<proteinExistence type="inferred from homology"/>
<evidence type="ECO:0000256" key="6">
    <source>
        <dbReference type="ARBA" id="ARBA00022737"/>
    </source>
</evidence>
<keyword evidence="14" id="KW-1185">Reference proteome</keyword>
<keyword evidence="11" id="KW-0966">Cell projection</keyword>
<dbReference type="InterPro" id="IPR015943">
    <property type="entry name" value="WD40/YVTN_repeat-like_dom_sf"/>
</dbReference>
<feature type="region of interest" description="Disordered" evidence="12">
    <location>
        <begin position="558"/>
        <end position="601"/>
    </location>
</feature>
<accession>A0ABN7TAS6</accession>
<evidence type="ECO:0000256" key="2">
    <source>
        <dbReference type="ARBA" id="ARBA00011059"/>
    </source>
</evidence>
<dbReference type="SUPFAM" id="SSF50978">
    <property type="entry name" value="WD40 repeat-like"/>
    <property type="match status" value="1"/>
</dbReference>
<name>A0ABN7TAS6_OIKDI</name>
<dbReference type="InterPro" id="IPR036322">
    <property type="entry name" value="WD40_repeat_dom_sf"/>
</dbReference>
<evidence type="ECO:0000256" key="4">
    <source>
        <dbReference type="ARBA" id="ARBA00022574"/>
    </source>
</evidence>
<dbReference type="Gene3D" id="2.130.10.10">
    <property type="entry name" value="YVTN repeat-like/Quinoprotein amine dehydrogenase"/>
    <property type="match status" value="2"/>
</dbReference>
<evidence type="ECO:0000256" key="10">
    <source>
        <dbReference type="ARBA" id="ARBA00023212"/>
    </source>
</evidence>
<keyword evidence="10" id="KW-0206">Cytoskeleton</keyword>
<dbReference type="InterPro" id="IPR050687">
    <property type="entry name" value="Dynein_IC"/>
</dbReference>
<dbReference type="Proteomes" id="UP001158576">
    <property type="component" value="Chromosome 2"/>
</dbReference>
<keyword evidence="6" id="KW-0677">Repeat</keyword>
<keyword evidence="4" id="KW-0853">WD repeat</keyword>
<evidence type="ECO:0000256" key="8">
    <source>
        <dbReference type="ARBA" id="ARBA00023069"/>
    </source>
</evidence>
<evidence type="ECO:0000256" key="1">
    <source>
        <dbReference type="ARBA" id="ARBA00004430"/>
    </source>
</evidence>
<protein>
    <submittedName>
        <fullName evidence="13">Oidioi.mRNA.OKI2018_I69.chr2.g6727.t1.cds</fullName>
    </submittedName>
</protein>
<feature type="compositionally biased region" description="Basic and acidic residues" evidence="12">
    <location>
        <begin position="518"/>
        <end position="532"/>
    </location>
</feature>
<evidence type="ECO:0000256" key="9">
    <source>
        <dbReference type="ARBA" id="ARBA00023175"/>
    </source>
</evidence>
<evidence type="ECO:0000313" key="13">
    <source>
        <dbReference type="EMBL" id="CAG5112518.1"/>
    </source>
</evidence>
<evidence type="ECO:0000256" key="5">
    <source>
        <dbReference type="ARBA" id="ARBA00022701"/>
    </source>
</evidence>
<dbReference type="SMART" id="SM00320">
    <property type="entry name" value="WD40"/>
    <property type="match status" value="5"/>
</dbReference>
<sequence>MEVQYVYTKKRSEFGRHANFSDRPAESHVDIAPDPEVRKNFLHRDPCHAEVQASYPMSEHYINTEVTQTVSTASNHVEGGWPKDVNPNEMEQVARYRKKVEKDEAYIQTILKLAAIAEDVIRSNNAIDIYEDYSFEEEDDTDYDATPRARTVNVFRDPCEKKRSAVHMSWHPDGAERLVAAYSDISFQQGDSGFSYDSYVWNSINPNKPEMILRPPAPSVCVEYNPKDAHEILSGLKSGQVCIWDTRRGGVPVMASNRDVSHRDPVHSALWMQSKTGKDFFSGSTDGLIKWWDARKLDQPLEELILDVTKNMDISKALGCVSLEFENTMPTKFMVGTEHGRIISCNRKAKTQQDKIAAVFSGHIGPVYSLQRNPVFPKMFLSVGDWSAKIFSEDIRDAAIYSTPSQQYNFTSSCWSPTRPAVFYTSDLYGHVDVWDLMSGHFSPSLRVKVSNTAIRNISAHSSGSLLACGADNGDLIVLRVSEGLSTKQKLERETCSALFERENKREKILDSRQRELRLKERQRSGQVRDEGETKEEDEDGDINANVMEDFERHLNQEKKKLSPLEQSLMLNQTESASHEAAAQEIETDENDANAAAPTEA</sequence>
<feature type="region of interest" description="Disordered" evidence="12">
    <location>
        <begin position="518"/>
        <end position="544"/>
    </location>
</feature>
<comment type="subcellular location">
    <subcellularLocation>
        <location evidence="1">Cytoplasm</location>
        <location evidence="1">Cytoskeleton</location>
        <location evidence="1">Cilium axoneme</location>
    </subcellularLocation>
</comment>
<evidence type="ECO:0000256" key="7">
    <source>
        <dbReference type="ARBA" id="ARBA00023017"/>
    </source>
</evidence>
<dbReference type="PANTHER" id="PTHR12442">
    <property type="entry name" value="DYNEIN INTERMEDIATE CHAIN"/>
    <property type="match status" value="1"/>
</dbReference>
<comment type="similarity">
    <text evidence="2">Belongs to the dynein intermediate chain family.</text>
</comment>
<dbReference type="PANTHER" id="PTHR12442:SF7">
    <property type="entry name" value="DYNEIN AXONEMAL INTERMEDIATE CHAIN 2"/>
    <property type="match status" value="1"/>
</dbReference>
<keyword evidence="9" id="KW-0505">Motor protein</keyword>
<gene>
    <name evidence="13" type="ORF">OKIOD_LOCUS15492</name>
</gene>
<keyword evidence="8" id="KW-0969">Cilium</keyword>
<feature type="compositionally biased region" description="Acidic residues" evidence="12">
    <location>
        <begin position="533"/>
        <end position="542"/>
    </location>
</feature>
<keyword evidence="3" id="KW-0963">Cytoplasm</keyword>
<dbReference type="InterPro" id="IPR001680">
    <property type="entry name" value="WD40_rpt"/>
</dbReference>
<reference evidence="13 14" key="1">
    <citation type="submission" date="2021-04" db="EMBL/GenBank/DDBJ databases">
        <authorList>
            <person name="Bliznina A."/>
        </authorList>
    </citation>
    <scope>NUCLEOTIDE SEQUENCE [LARGE SCALE GENOMIC DNA]</scope>
</reference>
<evidence type="ECO:0000256" key="3">
    <source>
        <dbReference type="ARBA" id="ARBA00022490"/>
    </source>
</evidence>
<organism evidence="13 14">
    <name type="scientific">Oikopleura dioica</name>
    <name type="common">Tunicate</name>
    <dbReference type="NCBI Taxonomy" id="34765"/>
    <lineage>
        <taxon>Eukaryota</taxon>
        <taxon>Metazoa</taxon>
        <taxon>Chordata</taxon>
        <taxon>Tunicata</taxon>
        <taxon>Appendicularia</taxon>
        <taxon>Copelata</taxon>
        <taxon>Oikopleuridae</taxon>
        <taxon>Oikopleura</taxon>
    </lineage>
</organism>
<evidence type="ECO:0000256" key="11">
    <source>
        <dbReference type="ARBA" id="ARBA00023273"/>
    </source>
</evidence>
<evidence type="ECO:0000256" key="12">
    <source>
        <dbReference type="SAM" id="MobiDB-lite"/>
    </source>
</evidence>
<feature type="compositionally biased region" description="Polar residues" evidence="12">
    <location>
        <begin position="565"/>
        <end position="576"/>
    </location>
</feature>
<evidence type="ECO:0000313" key="14">
    <source>
        <dbReference type="Proteomes" id="UP001158576"/>
    </source>
</evidence>
<dbReference type="EMBL" id="OU015567">
    <property type="protein sequence ID" value="CAG5112518.1"/>
    <property type="molecule type" value="Genomic_DNA"/>
</dbReference>